<proteinExistence type="predicted"/>
<evidence type="ECO:0000313" key="2">
    <source>
        <dbReference type="Proteomes" id="UP000824890"/>
    </source>
</evidence>
<gene>
    <name evidence="1" type="ORF">HID58_054663</name>
</gene>
<evidence type="ECO:0000313" key="1">
    <source>
        <dbReference type="EMBL" id="KAH0892234.1"/>
    </source>
</evidence>
<dbReference type="EMBL" id="JAGKQM010000013">
    <property type="protein sequence ID" value="KAH0892234.1"/>
    <property type="molecule type" value="Genomic_DNA"/>
</dbReference>
<reference evidence="1 2" key="1">
    <citation type="submission" date="2021-05" db="EMBL/GenBank/DDBJ databases">
        <title>Genome Assembly of Synthetic Allotetraploid Brassica napus Reveals Homoeologous Exchanges between Subgenomes.</title>
        <authorList>
            <person name="Davis J.T."/>
        </authorList>
    </citation>
    <scope>NUCLEOTIDE SEQUENCE [LARGE SCALE GENOMIC DNA]</scope>
    <source>
        <strain evidence="2">cv. Da-Ae</strain>
        <tissue evidence="1">Seedling</tissue>
    </source>
</reference>
<dbReference type="Proteomes" id="UP000824890">
    <property type="component" value="Unassembled WGS sequence"/>
</dbReference>
<comment type="caution">
    <text evidence="1">The sequence shown here is derived from an EMBL/GenBank/DDBJ whole genome shotgun (WGS) entry which is preliminary data.</text>
</comment>
<accession>A0ABQ8AI79</accession>
<sequence length="92" mass="10433">MLDYKVHDENSSLYNTPPCFRIYMRGFGFWGSVGARMSGKLSLSNKLRMRRWCSSRGIDQWEGMRASVYNAISSRQGMLDSLSSVLLSGDLV</sequence>
<keyword evidence="2" id="KW-1185">Reference proteome</keyword>
<organism evidence="1 2">
    <name type="scientific">Brassica napus</name>
    <name type="common">Rape</name>
    <dbReference type="NCBI Taxonomy" id="3708"/>
    <lineage>
        <taxon>Eukaryota</taxon>
        <taxon>Viridiplantae</taxon>
        <taxon>Streptophyta</taxon>
        <taxon>Embryophyta</taxon>
        <taxon>Tracheophyta</taxon>
        <taxon>Spermatophyta</taxon>
        <taxon>Magnoliopsida</taxon>
        <taxon>eudicotyledons</taxon>
        <taxon>Gunneridae</taxon>
        <taxon>Pentapetalae</taxon>
        <taxon>rosids</taxon>
        <taxon>malvids</taxon>
        <taxon>Brassicales</taxon>
        <taxon>Brassicaceae</taxon>
        <taxon>Brassiceae</taxon>
        <taxon>Brassica</taxon>
    </lineage>
</organism>
<name>A0ABQ8AI79_BRANA</name>
<protein>
    <submittedName>
        <fullName evidence="1">Uncharacterized protein</fullName>
    </submittedName>
</protein>